<organism evidence="2">
    <name type="scientific">freshwater metagenome</name>
    <dbReference type="NCBI Taxonomy" id="449393"/>
    <lineage>
        <taxon>unclassified sequences</taxon>
        <taxon>metagenomes</taxon>
        <taxon>ecological metagenomes</taxon>
    </lineage>
</organism>
<dbReference type="AlphaFoldDB" id="A0A6J6NZ25"/>
<sequence>MSIATVSDADAAAPRRVRHQAREAVALMAFSAGLSAAAAVAFLLLSSLGH</sequence>
<name>A0A6J6NZ25_9ZZZZ</name>
<keyword evidence="1" id="KW-1133">Transmembrane helix</keyword>
<gene>
    <name evidence="2" type="ORF">UFOPK2579_00342</name>
</gene>
<dbReference type="EMBL" id="CAEZXR010000025">
    <property type="protein sequence ID" value="CAB4689975.1"/>
    <property type="molecule type" value="Genomic_DNA"/>
</dbReference>
<protein>
    <submittedName>
        <fullName evidence="2">Unannotated protein</fullName>
    </submittedName>
</protein>
<proteinExistence type="predicted"/>
<reference evidence="2" key="1">
    <citation type="submission" date="2020-05" db="EMBL/GenBank/DDBJ databases">
        <authorList>
            <person name="Chiriac C."/>
            <person name="Salcher M."/>
            <person name="Ghai R."/>
            <person name="Kavagutti S V."/>
        </authorList>
    </citation>
    <scope>NUCLEOTIDE SEQUENCE</scope>
</reference>
<keyword evidence="1" id="KW-0812">Transmembrane</keyword>
<feature type="transmembrane region" description="Helical" evidence="1">
    <location>
        <begin position="24"/>
        <end position="45"/>
    </location>
</feature>
<accession>A0A6J6NZ25</accession>
<evidence type="ECO:0000313" key="2">
    <source>
        <dbReference type="EMBL" id="CAB4689975.1"/>
    </source>
</evidence>
<keyword evidence="1" id="KW-0472">Membrane</keyword>
<evidence type="ECO:0000256" key="1">
    <source>
        <dbReference type="SAM" id="Phobius"/>
    </source>
</evidence>